<organism evidence="1 2">
    <name type="scientific">Araneus ventricosus</name>
    <name type="common">Orbweaver spider</name>
    <name type="synonym">Epeira ventricosa</name>
    <dbReference type="NCBI Taxonomy" id="182803"/>
    <lineage>
        <taxon>Eukaryota</taxon>
        <taxon>Metazoa</taxon>
        <taxon>Ecdysozoa</taxon>
        <taxon>Arthropoda</taxon>
        <taxon>Chelicerata</taxon>
        <taxon>Arachnida</taxon>
        <taxon>Araneae</taxon>
        <taxon>Araneomorphae</taxon>
        <taxon>Entelegynae</taxon>
        <taxon>Araneoidea</taxon>
        <taxon>Araneidae</taxon>
        <taxon>Araneus</taxon>
    </lineage>
</organism>
<dbReference type="EMBL" id="BGPR01000012">
    <property type="protein sequence ID" value="GBL77473.1"/>
    <property type="molecule type" value="Genomic_DNA"/>
</dbReference>
<evidence type="ECO:0000313" key="2">
    <source>
        <dbReference type="Proteomes" id="UP000499080"/>
    </source>
</evidence>
<accession>A0A4Y2AC88</accession>
<protein>
    <submittedName>
        <fullName evidence="1">Uncharacterized protein</fullName>
    </submittedName>
</protein>
<name>A0A4Y2AC88_ARAVE</name>
<reference evidence="1 2" key="1">
    <citation type="journal article" date="2019" name="Sci. Rep.">
        <title>Orb-weaving spider Araneus ventricosus genome elucidates the spidroin gene catalogue.</title>
        <authorList>
            <person name="Kono N."/>
            <person name="Nakamura H."/>
            <person name="Ohtoshi R."/>
            <person name="Moran D.A.P."/>
            <person name="Shinohara A."/>
            <person name="Yoshida Y."/>
            <person name="Fujiwara M."/>
            <person name="Mori M."/>
            <person name="Tomita M."/>
            <person name="Arakawa K."/>
        </authorList>
    </citation>
    <scope>NUCLEOTIDE SEQUENCE [LARGE SCALE GENOMIC DNA]</scope>
</reference>
<comment type="caution">
    <text evidence="1">The sequence shown here is derived from an EMBL/GenBank/DDBJ whole genome shotgun (WGS) entry which is preliminary data.</text>
</comment>
<evidence type="ECO:0000313" key="1">
    <source>
        <dbReference type="EMBL" id="GBL77473.1"/>
    </source>
</evidence>
<dbReference type="OrthoDB" id="10489774at2759"/>
<dbReference type="AlphaFoldDB" id="A0A4Y2AC88"/>
<keyword evidence="2" id="KW-1185">Reference proteome</keyword>
<sequence>MSSSSALAKSPILFIFFSPSLFCLHFFSFVTAGGGGRAGTTWLPFVRRPEWRQSFASGVLLPWLREGEGGRGWSAKATTDAAASLSISLLLRIEERWLIAGVWGMKRVFATPLRCPSDKPPSSI</sequence>
<dbReference type="Proteomes" id="UP000499080">
    <property type="component" value="Unassembled WGS sequence"/>
</dbReference>
<proteinExistence type="predicted"/>
<gene>
    <name evidence="1" type="ORF">AVEN_41858_1</name>
</gene>